<gene>
    <name evidence="5" type="ORF">OFUS_LOCUS11600</name>
</gene>
<sequence length="1831" mass="202407">MDVTSTSESHATESMESTDAHFPSYQTMSLAGIGQMQNPDMYSVSEHNQSEVQHVVEPSFTVSSNDDIQNQPLPHTSQFDQLSHSQMHFERFENEDNQILDNSNLEDDIAKPHDIMTSYENNINQPQITDDNFYNSNDPMQSNSENVDSSVTSHSEIAQQLLYGQPVSQQQTMASSMTGLKALLISPKQRIRRPKEKPKPQSNYELEQAYRILREIMHENNKSVNWPFMDEVDVQKYGLWDYHERIRKPIWLRKMKEKFENLGYTSITEYISDMRLMLENCYRYNGPDHVISKRGQKLETILEQKLTLLSREIREKCTIDATRGLSGALDDENTKAASLGLRRRNKHLTPHDSSKLLTHLRIEKQERLKEARRQHILEMRHKKDEFINSLSEWEDKLLAEPIKSQLKSMWELPQIGHFLYLCLEPLNMEEVVHYELERCFAMPKQSVTMQKIMTSLLSTPYQRTRLDTKPLMPYSVWEEKLSLKMRHWYKILQDSGSIHKTCEKLGLEPMFFKVLGMVNPLERGKYHELTYFQKVWVMKAMCDYCLENQESIRDAIEAQQDNERTAYVLGSDVDGNTYLHFPQFCGADVRIYRQSPITMPTMPKPKPQKVVPRSKSLKRPSRKPSRTPKKKMKTVVAKEVSPSPKRTRPSRLRQTIKPVMSNAPLEIATTTEDSSSETEATETSDAESDVTDAPSEVSTISRSSSVNKVHYPSHSPRMTRNSMKTEVDELPMLSKTRRKIFGVDMGDSDSEVSSVKSGTSGRTTRNSTPRKASSSSRSNSPVPASVASPSSSRKTRSRRGLKTPSKLLTDSTPSQSPTPCDTETISQSTESPSNHEDTNTGNEDITKSNDISVKAQPCSSKNENYDSGVDKSDSEMTDCADSDSETQPGPGKWKDTQNNNPNAKPIGDDTNNTKPNCIDNQTAASSSRSNDDYKASEKDSAISCTDYKLNGKTSSDLMETDKKVEKADTVENECSSLAADVAADDTKSEKVNDIKSNDIKVNQNETKADDTMATNEESQNNELIKKEVIDDQNHNEEVENVDKDNDNCSTVGDNTNAIKQVPEADTNDAKDTTTKESGKNAIKEKLPELPTPEILGPVEGEFELVVESVETLRELTEKFAEPAPVEIKGKKGKVTTEPVAWPKKHKELHSRLHFLLVELEPWDQKLLQANKKARMKLRKEFEDYEEEVKPEVNDDVWESEESASEESEEEEESNDEGQNEEKQKQVINKPVRKKKRQEDKPVAPEPVVEDEIDVSSRGRLRKRRFIPNNIEDQGLKPKKVAKLFEGPKYPVPSTESVLHQHLMKPLATSVGTLGARSTPGLSHLQFQSSAVSTPQGTKSSYSLLQQPQLGQASHQLIQALLANGNQAKNTDTAIKPVEGKISEKFPGFQFKLQPGVSIGNTASSKMSSVTASLLQSPLQPTSSTNKTQVYNVNPVKSLPPALIHSLLAKQMAALKKPPKQPVVPVITSPASAVAASVMSVPESTSPSAQPAARLTASLLQQGVNNQGQISSSETQATSEVSTQPKSPNSFSSPWAQQVLNPYNVAINSSKYPANATVKMLLERRQKSAVSTSNETSSSPSPVTVSSTGIVQAQSVGVSTALSSSSTGIVVSQVQGATQRAPIVAGQLGALRVISSPARPLLSTGTGPSQASNTALPIAGAKIRFPPSLTPASNILQQAGKLAPGMTRVDVMPVRSSVIDAAVKAVMTDVKTSLPTAHIKVPPSPLSVRSIQPRRPVTTTRMAQTTPIPASPAAPTPQRVPMMINVVSPGKSATVPPLSDTTLTAKVAIAQGSQGQPGRGLLSLSPSAGTRKNEVRKNVIVKIVPPGSTTAQ</sequence>
<feature type="compositionally biased region" description="Basic and acidic residues" evidence="3">
    <location>
        <begin position="1067"/>
        <end position="1087"/>
    </location>
</feature>
<feature type="region of interest" description="Disordered" evidence="3">
    <location>
        <begin position="1182"/>
        <end position="1254"/>
    </location>
</feature>
<dbReference type="SUPFAM" id="SSF47370">
    <property type="entry name" value="Bromodomain"/>
    <property type="match status" value="1"/>
</dbReference>
<dbReference type="PANTHER" id="PTHR31095:SF3">
    <property type="entry name" value="RIKEN CDNA 9930021J03 GENE"/>
    <property type="match status" value="1"/>
</dbReference>
<comment type="caution">
    <text evidence="5">The sequence shown here is derived from an EMBL/GenBank/DDBJ whole genome shotgun (WGS) entry which is preliminary data.</text>
</comment>
<feature type="region of interest" description="Disordered" evidence="3">
    <location>
        <begin position="985"/>
        <end position="1094"/>
    </location>
</feature>
<feature type="region of interest" description="Disordered" evidence="3">
    <location>
        <begin position="1"/>
        <end position="22"/>
    </location>
</feature>
<feature type="compositionally biased region" description="Polar residues" evidence="3">
    <location>
        <begin position="1047"/>
        <end position="1058"/>
    </location>
</feature>
<accession>A0A8S4NXX3</accession>
<feature type="region of interest" description="Disordered" evidence="3">
    <location>
        <begin position="1503"/>
        <end position="1533"/>
    </location>
</feature>
<feature type="compositionally biased region" description="Polar residues" evidence="3">
    <location>
        <begin position="1012"/>
        <end position="1022"/>
    </location>
</feature>
<keyword evidence="6" id="KW-1185">Reference proteome</keyword>
<feature type="domain" description="Bromo" evidence="4">
    <location>
        <begin position="220"/>
        <end position="292"/>
    </location>
</feature>
<dbReference type="InterPro" id="IPR001487">
    <property type="entry name" value="Bromodomain"/>
</dbReference>
<keyword evidence="1 2" id="KW-0103">Bromodomain</keyword>
<dbReference type="OrthoDB" id="1870062at2759"/>
<dbReference type="Pfam" id="PF00439">
    <property type="entry name" value="Bromodomain"/>
    <property type="match status" value="1"/>
</dbReference>
<dbReference type="EMBL" id="CAIIXF020000006">
    <property type="protein sequence ID" value="CAH1785567.1"/>
    <property type="molecule type" value="Genomic_DNA"/>
</dbReference>
<feature type="compositionally biased region" description="Acidic residues" evidence="3">
    <location>
        <begin position="1193"/>
        <end position="1218"/>
    </location>
</feature>
<dbReference type="InterPro" id="IPR040214">
    <property type="entry name" value="BRD10"/>
</dbReference>
<dbReference type="PANTHER" id="PTHR31095">
    <property type="entry name" value="RIKEN CDNA 9930021J03 GENE"/>
    <property type="match status" value="1"/>
</dbReference>
<feature type="compositionally biased region" description="Polar residues" evidence="3">
    <location>
        <begin position="1"/>
        <end position="17"/>
    </location>
</feature>
<dbReference type="Pfam" id="PF23450">
    <property type="entry name" value="KIAA2026_hel"/>
    <property type="match status" value="1"/>
</dbReference>
<evidence type="ECO:0000256" key="2">
    <source>
        <dbReference type="PROSITE-ProRule" id="PRU00035"/>
    </source>
</evidence>
<feature type="compositionally biased region" description="Basic and acidic residues" evidence="3">
    <location>
        <begin position="1023"/>
        <end position="1046"/>
    </location>
</feature>
<feature type="compositionally biased region" description="Acidic residues" evidence="3">
    <location>
        <begin position="875"/>
        <end position="884"/>
    </location>
</feature>
<feature type="non-terminal residue" evidence="5">
    <location>
        <position position="1831"/>
    </location>
</feature>
<feature type="compositionally biased region" description="Basic and acidic residues" evidence="3">
    <location>
        <begin position="985"/>
        <end position="998"/>
    </location>
</feature>
<feature type="region of interest" description="Disordered" evidence="3">
    <location>
        <begin position="597"/>
        <end position="941"/>
    </location>
</feature>
<dbReference type="PROSITE" id="PS00633">
    <property type="entry name" value="BROMODOMAIN_1"/>
    <property type="match status" value="1"/>
</dbReference>
<evidence type="ECO:0000313" key="6">
    <source>
        <dbReference type="Proteomes" id="UP000749559"/>
    </source>
</evidence>
<dbReference type="InterPro" id="IPR036427">
    <property type="entry name" value="Bromodomain-like_sf"/>
</dbReference>
<feature type="compositionally biased region" description="Basic and acidic residues" evidence="3">
    <location>
        <begin position="929"/>
        <end position="940"/>
    </location>
</feature>
<feature type="compositionally biased region" description="Acidic residues" evidence="3">
    <location>
        <begin position="674"/>
        <end position="690"/>
    </location>
</feature>
<feature type="compositionally biased region" description="Low complexity" evidence="3">
    <location>
        <begin position="757"/>
        <end position="792"/>
    </location>
</feature>
<evidence type="ECO:0000259" key="4">
    <source>
        <dbReference type="PROSITE" id="PS50014"/>
    </source>
</evidence>
<dbReference type="InterPro" id="IPR018359">
    <property type="entry name" value="Bromodomain_CS"/>
</dbReference>
<name>A0A8S4NXX3_OWEFU</name>
<dbReference type="Proteomes" id="UP000749559">
    <property type="component" value="Unassembled WGS sequence"/>
</dbReference>
<feature type="compositionally biased region" description="Low complexity" evidence="3">
    <location>
        <begin position="695"/>
        <end position="705"/>
    </location>
</feature>
<dbReference type="InterPro" id="IPR056522">
    <property type="entry name" value="KIAA2026_hel"/>
</dbReference>
<dbReference type="PROSITE" id="PS50014">
    <property type="entry name" value="BROMODOMAIN_2"/>
    <property type="match status" value="1"/>
</dbReference>
<evidence type="ECO:0000256" key="1">
    <source>
        <dbReference type="ARBA" id="ARBA00023117"/>
    </source>
</evidence>
<protein>
    <recommendedName>
        <fullName evidence="4">Bromo domain-containing protein</fullName>
    </recommendedName>
</protein>
<feature type="region of interest" description="Disordered" evidence="3">
    <location>
        <begin position="1566"/>
        <end position="1585"/>
    </location>
</feature>
<feature type="compositionally biased region" description="Polar residues" evidence="3">
    <location>
        <begin position="839"/>
        <end position="862"/>
    </location>
</feature>
<proteinExistence type="predicted"/>
<evidence type="ECO:0000313" key="5">
    <source>
        <dbReference type="EMBL" id="CAH1785567.1"/>
    </source>
</evidence>
<feature type="compositionally biased region" description="Basic residues" evidence="3">
    <location>
        <begin position="615"/>
        <end position="633"/>
    </location>
</feature>
<feature type="compositionally biased region" description="Polar residues" evidence="3">
    <location>
        <begin position="806"/>
        <end position="832"/>
    </location>
</feature>
<dbReference type="PRINTS" id="PR00503">
    <property type="entry name" value="BROMODOMAIN"/>
</dbReference>
<dbReference type="Gene3D" id="1.20.920.10">
    <property type="entry name" value="Bromodomain-like"/>
    <property type="match status" value="1"/>
</dbReference>
<evidence type="ECO:0000256" key="3">
    <source>
        <dbReference type="SAM" id="MobiDB-lite"/>
    </source>
</evidence>
<feature type="compositionally biased region" description="Low complexity" evidence="3">
    <location>
        <begin position="1567"/>
        <end position="1585"/>
    </location>
</feature>
<organism evidence="5 6">
    <name type="scientific">Owenia fusiformis</name>
    <name type="common">Polychaete worm</name>
    <dbReference type="NCBI Taxonomy" id="6347"/>
    <lineage>
        <taxon>Eukaryota</taxon>
        <taxon>Metazoa</taxon>
        <taxon>Spiralia</taxon>
        <taxon>Lophotrochozoa</taxon>
        <taxon>Annelida</taxon>
        <taxon>Polychaeta</taxon>
        <taxon>Sedentaria</taxon>
        <taxon>Canalipalpata</taxon>
        <taxon>Sabellida</taxon>
        <taxon>Oweniida</taxon>
        <taxon>Oweniidae</taxon>
        <taxon>Owenia</taxon>
    </lineage>
</organism>
<feature type="compositionally biased region" description="Polar residues" evidence="3">
    <location>
        <begin position="909"/>
        <end position="928"/>
    </location>
</feature>
<dbReference type="SMART" id="SM00297">
    <property type="entry name" value="BROMO"/>
    <property type="match status" value="1"/>
</dbReference>
<reference evidence="5" key="1">
    <citation type="submission" date="2022-03" db="EMBL/GenBank/DDBJ databases">
        <authorList>
            <person name="Martin C."/>
        </authorList>
    </citation>
    <scope>NUCLEOTIDE SEQUENCE</scope>
</reference>